<dbReference type="OrthoDB" id="9808017at2"/>
<evidence type="ECO:0000313" key="2">
    <source>
        <dbReference type="EMBL" id="TDW26028.1"/>
    </source>
</evidence>
<dbReference type="InterPro" id="IPR052509">
    <property type="entry name" value="Metal_resp_DNA-bind_regulator"/>
</dbReference>
<gene>
    <name evidence="2" type="ORF">EDD63_10249</name>
</gene>
<proteinExistence type="predicted"/>
<evidence type="ECO:0000259" key="1">
    <source>
        <dbReference type="Pfam" id="PF03551"/>
    </source>
</evidence>
<dbReference type="InterPro" id="IPR036388">
    <property type="entry name" value="WH-like_DNA-bd_sf"/>
</dbReference>
<evidence type="ECO:0000313" key="3">
    <source>
        <dbReference type="Proteomes" id="UP000294743"/>
    </source>
</evidence>
<sequence>MSTKDLLASYITELRRGSLIMAVLGCLHKPQYGYELLQTLKQKGIEIEANTLYPLLRRLDKQGVLQNEWDTSESRPRKYYVISSEGERLFQELVNEWNLMQQSMEGIIHEQEEK</sequence>
<dbReference type="EMBL" id="SODD01000002">
    <property type="protein sequence ID" value="TDW26028.1"/>
    <property type="molecule type" value="Genomic_DNA"/>
</dbReference>
<dbReference type="AlphaFoldDB" id="A0A4R8A8N3"/>
<dbReference type="Pfam" id="PF03551">
    <property type="entry name" value="PadR"/>
    <property type="match status" value="1"/>
</dbReference>
<feature type="domain" description="Transcription regulator PadR N-terminal" evidence="1">
    <location>
        <begin position="24"/>
        <end position="91"/>
    </location>
</feature>
<comment type="caution">
    <text evidence="2">The sequence shown here is derived from an EMBL/GenBank/DDBJ whole genome shotgun (WGS) entry which is preliminary data.</text>
</comment>
<dbReference type="RefSeq" id="WP_134167589.1">
    <property type="nucleotide sequence ID" value="NZ_SODD01000002.1"/>
</dbReference>
<dbReference type="PANTHER" id="PTHR33169">
    <property type="entry name" value="PADR-FAMILY TRANSCRIPTIONAL REGULATOR"/>
    <property type="match status" value="1"/>
</dbReference>
<dbReference type="InterPro" id="IPR036390">
    <property type="entry name" value="WH_DNA-bd_sf"/>
</dbReference>
<dbReference type="Gene3D" id="1.10.10.10">
    <property type="entry name" value="Winged helix-like DNA-binding domain superfamily/Winged helix DNA-binding domain"/>
    <property type="match status" value="1"/>
</dbReference>
<dbReference type="Proteomes" id="UP000294743">
    <property type="component" value="Unassembled WGS sequence"/>
</dbReference>
<organism evidence="2 3">
    <name type="scientific">Breznakia blatticola</name>
    <dbReference type="NCBI Taxonomy" id="1754012"/>
    <lineage>
        <taxon>Bacteria</taxon>
        <taxon>Bacillati</taxon>
        <taxon>Bacillota</taxon>
        <taxon>Erysipelotrichia</taxon>
        <taxon>Erysipelotrichales</taxon>
        <taxon>Erysipelotrichaceae</taxon>
        <taxon>Breznakia</taxon>
    </lineage>
</organism>
<dbReference type="InterPro" id="IPR005149">
    <property type="entry name" value="Tscrpt_reg_PadR_N"/>
</dbReference>
<accession>A0A4R8A8N3</accession>
<keyword evidence="3" id="KW-1185">Reference proteome</keyword>
<protein>
    <submittedName>
        <fullName evidence="2">PadR family transcriptional regulator</fullName>
    </submittedName>
</protein>
<dbReference type="PANTHER" id="PTHR33169:SF14">
    <property type="entry name" value="TRANSCRIPTIONAL REGULATOR RV3488"/>
    <property type="match status" value="1"/>
</dbReference>
<name>A0A4R8A8N3_9FIRM</name>
<dbReference type="SUPFAM" id="SSF46785">
    <property type="entry name" value="Winged helix' DNA-binding domain"/>
    <property type="match status" value="1"/>
</dbReference>
<reference evidence="2 3" key="1">
    <citation type="submission" date="2019-03" db="EMBL/GenBank/DDBJ databases">
        <title>Genomic Encyclopedia of Type Strains, Phase IV (KMG-IV): sequencing the most valuable type-strain genomes for metagenomic binning, comparative biology and taxonomic classification.</title>
        <authorList>
            <person name="Goeker M."/>
        </authorList>
    </citation>
    <scope>NUCLEOTIDE SEQUENCE [LARGE SCALE GENOMIC DNA]</scope>
    <source>
        <strain evidence="2 3">DSM 28867</strain>
    </source>
</reference>